<protein>
    <submittedName>
        <fullName evidence="2">Uncharacterized protein</fullName>
    </submittedName>
</protein>
<sequence length="242" mass="26068">MPPALGHLLLCVLASPRSPCRRLRQPWVLPRSPRFVLPRAGAPRAPRGSPPPELFRAGLSSPPPARRGPRRRRRPDPAPTRQAGVVLPAGGQMRLHSRRMRPQPATPASFSHPAGLFLPAGPAMAPLLGSSHGGRDAPPPPPAVASHRCVGGSLRSPVGTGPVATLGVRERIGNAPYSTENRVRETLPYDKDASLSSVYLTWRGRRKTAEPATGFIVRFLIETVNFAVTDKLQTVVRNTSSF</sequence>
<dbReference type="EMBL" id="CP144748">
    <property type="protein sequence ID" value="WVZ68044.1"/>
    <property type="molecule type" value="Genomic_DNA"/>
</dbReference>
<accession>A0AAQ3T8N3</accession>
<evidence type="ECO:0000256" key="1">
    <source>
        <dbReference type="SAM" id="MobiDB-lite"/>
    </source>
</evidence>
<evidence type="ECO:0000313" key="3">
    <source>
        <dbReference type="Proteomes" id="UP001341281"/>
    </source>
</evidence>
<dbReference type="AlphaFoldDB" id="A0AAQ3T8N3"/>
<feature type="compositionally biased region" description="Low complexity" evidence="1">
    <location>
        <begin position="38"/>
        <end position="47"/>
    </location>
</feature>
<evidence type="ECO:0000313" key="2">
    <source>
        <dbReference type="EMBL" id="WVZ68044.1"/>
    </source>
</evidence>
<feature type="region of interest" description="Disordered" evidence="1">
    <location>
        <begin position="131"/>
        <end position="156"/>
    </location>
</feature>
<feature type="region of interest" description="Disordered" evidence="1">
    <location>
        <begin position="35"/>
        <end position="84"/>
    </location>
</feature>
<name>A0AAQ3T8N3_PASNO</name>
<proteinExistence type="predicted"/>
<reference evidence="2 3" key="1">
    <citation type="submission" date="2024-02" db="EMBL/GenBank/DDBJ databases">
        <title>High-quality chromosome-scale genome assembly of Pensacola bahiagrass (Paspalum notatum Flugge var. saurae).</title>
        <authorList>
            <person name="Vega J.M."/>
            <person name="Podio M."/>
            <person name="Orjuela J."/>
            <person name="Siena L.A."/>
            <person name="Pessino S.C."/>
            <person name="Combes M.C."/>
            <person name="Mariac C."/>
            <person name="Albertini E."/>
            <person name="Pupilli F."/>
            <person name="Ortiz J.P.A."/>
            <person name="Leblanc O."/>
        </authorList>
    </citation>
    <scope>NUCLEOTIDE SEQUENCE [LARGE SCALE GENOMIC DNA]</scope>
    <source>
        <strain evidence="2">R1</strain>
        <tissue evidence="2">Leaf</tissue>
    </source>
</reference>
<keyword evidence="3" id="KW-1185">Reference proteome</keyword>
<organism evidence="2 3">
    <name type="scientific">Paspalum notatum var. saurae</name>
    <dbReference type="NCBI Taxonomy" id="547442"/>
    <lineage>
        <taxon>Eukaryota</taxon>
        <taxon>Viridiplantae</taxon>
        <taxon>Streptophyta</taxon>
        <taxon>Embryophyta</taxon>
        <taxon>Tracheophyta</taxon>
        <taxon>Spermatophyta</taxon>
        <taxon>Magnoliopsida</taxon>
        <taxon>Liliopsida</taxon>
        <taxon>Poales</taxon>
        <taxon>Poaceae</taxon>
        <taxon>PACMAD clade</taxon>
        <taxon>Panicoideae</taxon>
        <taxon>Andropogonodae</taxon>
        <taxon>Paspaleae</taxon>
        <taxon>Paspalinae</taxon>
        <taxon>Paspalum</taxon>
    </lineage>
</organism>
<dbReference type="Proteomes" id="UP001341281">
    <property type="component" value="Chromosome 04"/>
</dbReference>
<gene>
    <name evidence="2" type="ORF">U9M48_017034</name>
</gene>